<gene>
    <name evidence="2" type="ORF">NW768_011892</name>
</gene>
<evidence type="ECO:0000259" key="1">
    <source>
        <dbReference type="Pfam" id="PF13521"/>
    </source>
</evidence>
<dbReference type="InterPro" id="IPR038727">
    <property type="entry name" value="NadR/Ttd14_AAA_dom"/>
</dbReference>
<name>A0ABQ8QWM6_FUSEQ</name>
<protein>
    <recommendedName>
        <fullName evidence="1">NadR/Ttd14 AAA domain-containing protein</fullName>
    </recommendedName>
</protein>
<dbReference type="SUPFAM" id="SSF52540">
    <property type="entry name" value="P-loop containing nucleoside triphosphate hydrolases"/>
    <property type="match status" value="1"/>
</dbReference>
<proteinExistence type="predicted"/>
<comment type="caution">
    <text evidence="2">The sequence shown here is derived from an EMBL/GenBank/DDBJ whole genome shotgun (WGS) entry which is preliminary data.</text>
</comment>
<dbReference type="Pfam" id="PF13521">
    <property type="entry name" value="AAA_28"/>
    <property type="match status" value="1"/>
</dbReference>
<reference evidence="2" key="1">
    <citation type="submission" date="2022-09" db="EMBL/GenBank/DDBJ databases">
        <title>Fusarium specimens isolated from Avocado Roots.</title>
        <authorList>
            <person name="Stajich J."/>
            <person name="Roper C."/>
            <person name="Heimlech-Rivalta G."/>
        </authorList>
    </citation>
    <scope>NUCLEOTIDE SEQUENCE</scope>
    <source>
        <strain evidence="2">CF00095</strain>
    </source>
</reference>
<dbReference type="InterPro" id="IPR027417">
    <property type="entry name" value="P-loop_NTPase"/>
</dbReference>
<dbReference type="EMBL" id="JAOQBH010000034">
    <property type="protein sequence ID" value="KAJ4111318.1"/>
    <property type="molecule type" value="Genomic_DNA"/>
</dbReference>
<dbReference type="Gene3D" id="3.40.50.300">
    <property type="entry name" value="P-loop containing nucleotide triphosphate hydrolases"/>
    <property type="match status" value="1"/>
</dbReference>
<evidence type="ECO:0000313" key="2">
    <source>
        <dbReference type="EMBL" id="KAJ4111318.1"/>
    </source>
</evidence>
<accession>A0ABQ8QWM6</accession>
<evidence type="ECO:0000313" key="3">
    <source>
        <dbReference type="Proteomes" id="UP001152024"/>
    </source>
</evidence>
<organism evidence="2 3">
    <name type="scientific">Fusarium equiseti</name>
    <name type="common">Fusarium scirpi</name>
    <dbReference type="NCBI Taxonomy" id="61235"/>
    <lineage>
        <taxon>Eukaryota</taxon>
        <taxon>Fungi</taxon>
        <taxon>Dikarya</taxon>
        <taxon>Ascomycota</taxon>
        <taxon>Pezizomycotina</taxon>
        <taxon>Sordariomycetes</taxon>
        <taxon>Hypocreomycetidae</taxon>
        <taxon>Hypocreales</taxon>
        <taxon>Nectriaceae</taxon>
        <taxon>Fusarium</taxon>
        <taxon>Fusarium incarnatum-equiseti species complex</taxon>
    </lineage>
</organism>
<dbReference type="Proteomes" id="UP001152024">
    <property type="component" value="Unassembled WGS sequence"/>
</dbReference>
<sequence>MPLETGIPNIYIIGPQSTGKTTLVNKLQSNLESWSVDSSVGTPGIISEVARSVLTKHNFSAKDITSSTSRCLALQKLILEAQASAEEETLQSFQWFVSDRSGFDPLVYTKRYVSADAVAGLQLEPAWRDVKTRMANSLIVVCEAGTPWLLDDGVRLMPGSEQEWMQVFRDFCGLLEDVGFEYYVLPRTILDLEERAEFIRARWTERRQSSPLSGFKYVSNVNGKL</sequence>
<feature type="domain" description="NadR/Ttd14 AAA" evidence="1">
    <location>
        <begin position="10"/>
        <end position="195"/>
    </location>
</feature>
<keyword evidence="3" id="KW-1185">Reference proteome</keyword>